<keyword evidence="1" id="KW-1133">Transmembrane helix</keyword>
<protein>
    <submittedName>
        <fullName evidence="2">DUF6518 family protein</fullName>
    </submittedName>
</protein>
<sequence>MPPSRRLLTLVAPVAGVLLGFLDFVWIRWVPYPLAELGNSTAVWAVAAFALGWWVRSGAVRAAVAATVLLVVAVPSYYLAATLLQGDDLAVVAAPSSLLWMAFGVLAGVVFGAAGTWACADGRRRVVGVALPAAVFVEEALRFVGRARSGYPGGWWNVAIDLALAALLVVLVGRTARTRLLSAAVALPLAAVGALVFAAVS</sequence>
<feature type="transmembrane region" description="Helical" evidence="1">
    <location>
        <begin position="180"/>
        <end position="200"/>
    </location>
</feature>
<reference evidence="2 3" key="1">
    <citation type="submission" date="2024-10" db="EMBL/GenBank/DDBJ databases">
        <title>The Natural Products Discovery Center: Release of the First 8490 Sequenced Strains for Exploring Actinobacteria Biosynthetic Diversity.</title>
        <authorList>
            <person name="Kalkreuter E."/>
            <person name="Kautsar S.A."/>
            <person name="Yang D."/>
            <person name="Bader C.D."/>
            <person name="Teijaro C.N."/>
            <person name="Fluegel L."/>
            <person name="Davis C.M."/>
            <person name="Simpson J.R."/>
            <person name="Lauterbach L."/>
            <person name="Steele A.D."/>
            <person name="Gui C."/>
            <person name="Meng S."/>
            <person name="Li G."/>
            <person name="Viehrig K."/>
            <person name="Ye F."/>
            <person name="Su P."/>
            <person name="Kiefer A.F."/>
            <person name="Nichols A."/>
            <person name="Cepeda A.J."/>
            <person name="Yan W."/>
            <person name="Fan B."/>
            <person name="Jiang Y."/>
            <person name="Adhikari A."/>
            <person name="Zheng C.-J."/>
            <person name="Schuster L."/>
            <person name="Cowan T.M."/>
            <person name="Smanski M.J."/>
            <person name="Chevrette M.G."/>
            <person name="De Carvalho L.P.S."/>
            <person name="Shen B."/>
        </authorList>
    </citation>
    <scope>NUCLEOTIDE SEQUENCE [LARGE SCALE GENOMIC DNA]</scope>
    <source>
        <strain evidence="2 3">NPDC049845</strain>
    </source>
</reference>
<evidence type="ECO:0000256" key="1">
    <source>
        <dbReference type="SAM" id="Phobius"/>
    </source>
</evidence>
<keyword evidence="1" id="KW-0472">Membrane</keyword>
<keyword evidence="3" id="KW-1185">Reference proteome</keyword>
<evidence type="ECO:0000313" key="3">
    <source>
        <dbReference type="Proteomes" id="UP001612812"/>
    </source>
</evidence>
<dbReference type="Pfam" id="PF20128">
    <property type="entry name" value="DUF6518"/>
    <property type="match status" value="1"/>
</dbReference>
<dbReference type="EMBL" id="JBITLE010000006">
    <property type="protein sequence ID" value="MFI7264241.1"/>
    <property type="molecule type" value="Genomic_DNA"/>
</dbReference>
<feature type="transmembrane region" description="Helical" evidence="1">
    <location>
        <begin position="37"/>
        <end position="55"/>
    </location>
</feature>
<comment type="caution">
    <text evidence="2">The sequence shown here is derived from an EMBL/GenBank/DDBJ whole genome shotgun (WGS) entry which is preliminary data.</text>
</comment>
<feature type="transmembrane region" description="Helical" evidence="1">
    <location>
        <begin position="126"/>
        <end position="143"/>
    </location>
</feature>
<dbReference type="RefSeq" id="WP_396757932.1">
    <property type="nucleotide sequence ID" value="NZ_JBITLA010000008.1"/>
</dbReference>
<keyword evidence="1" id="KW-0812">Transmembrane</keyword>
<gene>
    <name evidence="2" type="ORF">ACIBP4_18325</name>
</gene>
<evidence type="ECO:0000313" key="2">
    <source>
        <dbReference type="EMBL" id="MFI7264241.1"/>
    </source>
</evidence>
<organism evidence="2 3">
    <name type="scientific">Micromonospora maritima</name>
    <dbReference type="NCBI Taxonomy" id="986711"/>
    <lineage>
        <taxon>Bacteria</taxon>
        <taxon>Bacillati</taxon>
        <taxon>Actinomycetota</taxon>
        <taxon>Actinomycetes</taxon>
        <taxon>Micromonosporales</taxon>
        <taxon>Micromonosporaceae</taxon>
        <taxon>Micromonospora</taxon>
    </lineage>
</organism>
<feature type="transmembrane region" description="Helical" evidence="1">
    <location>
        <begin position="155"/>
        <end position="173"/>
    </location>
</feature>
<dbReference type="Proteomes" id="UP001612812">
    <property type="component" value="Unassembled WGS sequence"/>
</dbReference>
<dbReference type="InterPro" id="IPR045393">
    <property type="entry name" value="DUF6518"/>
</dbReference>
<feature type="transmembrane region" description="Helical" evidence="1">
    <location>
        <begin position="7"/>
        <end position="31"/>
    </location>
</feature>
<proteinExistence type="predicted"/>
<name>A0ABW7ZQ97_9ACTN</name>
<feature type="transmembrane region" description="Helical" evidence="1">
    <location>
        <begin position="62"/>
        <end position="80"/>
    </location>
</feature>
<feature type="transmembrane region" description="Helical" evidence="1">
    <location>
        <begin position="100"/>
        <end position="119"/>
    </location>
</feature>
<accession>A0ABW7ZQ97</accession>